<accession>A0AAD8FBA1</accession>
<reference evidence="1" key="1">
    <citation type="journal article" date="2023" name="PLoS Negl. Trop. Dis.">
        <title>A genome sequence for Biomphalaria pfeifferi, the major vector snail for the human-infecting parasite Schistosoma mansoni.</title>
        <authorList>
            <person name="Bu L."/>
            <person name="Lu L."/>
            <person name="Laidemitt M.R."/>
            <person name="Zhang S.M."/>
            <person name="Mutuku M."/>
            <person name="Mkoji G."/>
            <person name="Steinauer M."/>
            <person name="Loker E.S."/>
        </authorList>
    </citation>
    <scope>NUCLEOTIDE SEQUENCE</scope>
    <source>
        <strain evidence="1">KasaAsao</strain>
    </source>
</reference>
<dbReference type="EMBL" id="JASAOG010000050">
    <property type="protein sequence ID" value="KAK0058070.1"/>
    <property type="molecule type" value="Genomic_DNA"/>
</dbReference>
<organism evidence="1 2">
    <name type="scientific">Biomphalaria pfeifferi</name>
    <name type="common">Bloodfluke planorb</name>
    <name type="synonym">Freshwater snail</name>
    <dbReference type="NCBI Taxonomy" id="112525"/>
    <lineage>
        <taxon>Eukaryota</taxon>
        <taxon>Metazoa</taxon>
        <taxon>Spiralia</taxon>
        <taxon>Lophotrochozoa</taxon>
        <taxon>Mollusca</taxon>
        <taxon>Gastropoda</taxon>
        <taxon>Heterobranchia</taxon>
        <taxon>Euthyneura</taxon>
        <taxon>Panpulmonata</taxon>
        <taxon>Hygrophila</taxon>
        <taxon>Lymnaeoidea</taxon>
        <taxon>Planorbidae</taxon>
        <taxon>Biomphalaria</taxon>
    </lineage>
</organism>
<keyword evidence="2" id="KW-1185">Reference proteome</keyword>
<dbReference type="AlphaFoldDB" id="A0AAD8FBA1"/>
<evidence type="ECO:0000313" key="1">
    <source>
        <dbReference type="EMBL" id="KAK0058070.1"/>
    </source>
</evidence>
<gene>
    <name evidence="1" type="ORF">Bpfe_012394</name>
</gene>
<reference evidence="1" key="2">
    <citation type="submission" date="2023-04" db="EMBL/GenBank/DDBJ databases">
        <authorList>
            <person name="Bu L."/>
            <person name="Lu L."/>
            <person name="Laidemitt M.R."/>
            <person name="Zhang S.M."/>
            <person name="Mutuku M."/>
            <person name="Mkoji G."/>
            <person name="Steinauer M."/>
            <person name="Loker E.S."/>
        </authorList>
    </citation>
    <scope>NUCLEOTIDE SEQUENCE</scope>
    <source>
        <strain evidence="1">KasaAsao</strain>
        <tissue evidence="1">Whole Snail</tissue>
    </source>
</reference>
<sequence>MSKECGKLTLNDVAPANRARCPRQMRDTYTKKSEDNTQEDLKDMLLCNGYVENVKRNKKLFQ</sequence>
<name>A0AAD8FBA1_BIOPF</name>
<comment type="caution">
    <text evidence="1">The sequence shown here is derived from an EMBL/GenBank/DDBJ whole genome shotgun (WGS) entry which is preliminary data.</text>
</comment>
<feature type="non-terminal residue" evidence="1">
    <location>
        <position position="62"/>
    </location>
</feature>
<dbReference type="Proteomes" id="UP001233172">
    <property type="component" value="Unassembled WGS sequence"/>
</dbReference>
<proteinExistence type="predicted"/>
<protein>
    <submittedName>
        <fullName evidence="1">Uncharacterized protein</fullName>
    </submittedName>
</protein>
<evidence type="ECO:0000313" key="2">
    <source>
        <dbReference type="Proteomes" id="UP001233172"/>
    </source>
</evidence>